<dbReference type="Gene3D" id="2.30.30.140">
    <property type="match status" value="1"/>
</dbReference>
<sequence>MVSEGSYAKILEDDWKCYCLIRNNIMEIEGKDIQQDNSLETFVPGNLSPLHTLKLLSLKETQSTSSTEDLSSNFSGEKGESSMWSRGDIVWAKIHKWPGMVDKPDDCGFDTVEENKVLVAWFSRLENSKMESRDYLILSSILLIKVFRDWCLSKMDFMKQV</sequence>
<dbReference type="EMBL" id="BPLQ01012256">
    <property type="protein sequence ID" value="GIY64025.1"/>
    <property type="molecule type" value="Genomic_DNA"/>
</dbReference>
<dbReference type="Proteomes" id="UP001054837">
    <property type="component" value="Unassembled WGS sequence"/>
</dbReference>
<name>A0AAV4V244_9ARAC</name>
<dbReference type="AlphaFoldDB" id="A0AAV4V244"/>
<evidence type="ECO:0000313" key="1">
    <source>
        <dbReference type="EMBL" id="GIY64025.1"/>
    </source>
</evidence>
<comment type="caution">
    <text evidence="1">The sequence shown here is derived from an EMBL/GenBank/DDBJ whole genome shotgun (WGS) entry which is preliminary data.</text>
</comment>
<organism evidence="1 2">
    <name type="scientific">Caerostris darwini</name>
    <dbReference type="NCBI Taxonomy" id="1538125"/>
    <lineage>
        <taxon>Eukaryota</taxon>
        <taxon>Metazoa</taxon>
        <taxon>Ecdysozoa</taxon>
        <taxon>Arthropoda</taxon>
        <taxon>Chelicerata</taxon>
        <taxon>Arachnida</taxon>
        <taxon>Araneae</taxon>
        <taxon>Araneomorphae</taxon>
        <taxon>Entelegynae</taxon>
        <taxon>Araneoidea</taxon>
        <taxon>Araneidae</taxon>
        <taxon>Caerostris</taxon>
    </lineage>
</organism>
<evidence type="ECO:0000313" key="2">
    <source>
        <dbReference type="Proteomes" id="UP001054837"/>
    </source>
</evidence>
<protein>
    <submittedName>
        <fullName evidence="1">Uncharacterized protein</fullName>
    </submittedName>
</protein>
<gene>
    <name evidence="1" type="ORF">CDAR_465181</name>
</gene>
<dbReference type="SUPFAM" id="SSF63748">
    <property type="entry name" value="Tudor/PWWP/MBT"/>
    <property type="match status" value="1"/>
</dbReference>
<keyword evidence="2" id="KW-1185">Reference proteome</keyword>
<proteinExistence type="predicted"/>
<accession>A0AAV4V244</accession>
<reference evidence="1 2" key="1">
    <citation type="submission" date="2021-06" db="EMBL/GenBank/DDBJ databases">
        <title>Caerostris darwini draft genome.</title>
        <authorList>
            <person name="Kono N."/>
            <person name="Arakawa K."/>
        </authorList>
    </citation>
    <scope>NUCLEOTIDE SEQUENCE [LARGE SCALE GENOMIC DNA]</scope>
</reference>